<comment type="caution">
    <text evidence="12">The sequence shown here is derived from an EMBL/GenBank/DDBJ whole genome shotgun (WGS) entry which is preliminary data.</text>
</comment>
<feature type="region of interest" description="Disordered" evidence="9">
    <location>
        <begin position="490"/>
        <end position="662"/>
    </location>
</feature>
<evidence type="ECO:0000256" key="3">
    <source>
        <dbReference type="ARBA" id="ARBA00022692"/>
    </source>
</evidence>
<dbReference type="InterPro" id="IPR004274">
    <property type="entry name" value="FCP1_dom"/>
</dbReference>
<feature type="transmembrane region" description="Helical" evidence="10">
    <location>
        <begin position="938"/>
        <end position="958"/>
    </location>
</feature>
<keyword evidence="13" id="KW-1185">Reference proteome</keyword>
<keyword evidence="4" id="KW-0653">Protein transport</keyword>
<feature type="domain" description="FCP1 homology" evidence="11">
    <location>
        <begin position="683"/>
        <end position="841"/>
    </location>
</feature>
<feature type="compositionally biased region" description="Basic and acidic residues" evidence="9">
    <location>
        <begin position="894"/>
        <end position="903"/>
    </location>
</feature>
<name>A0A9P6LK77_9PEZI</name>
<dbReference type="OrthoDB" id="277011at2759"/>
<dbReference type="InterPro" id="IPR012942">
    <property type="entry name" value="SRR1-like"/>
</dbReference>
<evidence type="ECO:0000256" key="4">
    <source>
        <dbReference type="ARBA" id="ARBA00022927"/>
    </source>
</evidence>
<dbReference type="RefSeq" id="XP_038745206.1">
    <property type="nucleotide sequence ID" value="XM_038889394.1"/>
</dbReference>
<evidence type="ECO:0000256" key="1">
    <source>
        <dbReference type="ARBA" id="ARBA00006103"/>
    </source>
</evidence>
<comment type="similarity">
    <text evidence="1">Belongs to the SEC61-beta family.</text>
</comment>
<evidence type="ECO:0000256" key="6">
    <source>
        <dbReference type="ARBA" id="ARBA00023010"/>
    </source>
</evidence>
<dbReference type="FunFam" id="3.40.50.1000:FF:000043">
    <property type="entry name" value="General stress response phosphoprotein phosphatase Psr1/2"/>
    <property type="match status" value="1"/>
</dbReference>
<feature type="compositionally biased region" description="Low complexity" evidence="9">
    <location>
        <begin position="573"/>
        <end position="586"/>
    </location>
</feature>
<dbReference type="GO" id="GO:0034198">
    <property type="term" value="P:cellular response to amino acid starvation"/>
    <property type="evidence" value="ECO:0007669"/>
    <property type="project" value="UniProtKB-ARBA"/>
</dbReference>
<evidence type="ECO:0000256" key="9">
    <source>
        <dbReference type="SAM" id="MobiDB-lite"/>
    </source>
</evidence>
<dbReference type="PROSITE" id="PS50969">
    <property type="entry name" value="FCP1"/>
    <property type="match status" value="1"/>
</dbReference>
<evidence type="ECO:0000256" key="2">
    <source>
        <dbReference type="ARBA" id="ARBA00022448"/>
    </source>
</evidence>
<evidence type="ECO:0000256" key="10">
    <source>
        <dbReference type="SAM" id="Phobius"/>
    </source>
</evidence>
<reference evidence="12" key="2">
    <citation type="submission" date="2020-11" db="EMBL/GenBank/DDBJ databases">
        <title>Whole genome sequencing of Colletotrichum sp.</title>
        <authorList>
            <person name="Li H."/>
        </authorList>
    </citation>
    <scope>NUCLEOTIDE SEQUENCE</scope>
    <source>
        <strain evidence="12">CkLH20</strain>
    </source>
</reference>
<dbReference type="GO" id="GO:0016791">
    <property type="term" value="F:phosphatase activity"/>
    <property type="evidence" value="ECO:0007669"/>
    <property type="project" value="InterPro"/>
</dbReference>
<feature type="compositionally biased region" description="Polar residues" evidence="9">
    <location>
        <begin position="448"/>
        <end position="460"/>
    </location>
</feature>
<reference evidence="12" key="1">
    <citation type="submission" date="2020-03" db="EMBL/GenBank/DDBJ databases">
        <authorList>
            <person name="He L."/>
        </authorList>
    </citation>
    <scope>NUCLEOTIDE SEQUENCE</scope>
    <source>
        <strain evidence="12">CkLH20</strain>
    </source>
</reference>
<dbReference type="SUPFAM" id="SSF56784">
    <property type="entry name" value="HAD-like"/>
    <property type="match status" value="1"/>
</dbReference>
<keyword evidence="3 10" id="KW-0812">Transmembrane</keyword>
<dbReference type="PANTHER" id="PTHR12210">
    <property type="entry name" value="DULLARD PROTEIN PHOSPHATASE"/>
    <property type="match status" value="1"/>
</dbReference>
<dbReference type="Pfam" id="PF03911">
    <property type="entry name" value="Sec61_beta"/>
    <property type="match status" value="1"/>
</dbReference>
<dbReference type="AlphaFoldDB" id="A0A9P6LK77"/>
<dbReference type="NCBIfam" id="TIGR02251">
    <property type="entry name" value="HIF-SF_euk"/>
    <property type="match status" value="1"/>
</dbReference>
<proteinExistence type="inferred from homology"/>
<dbReference type="GO" id="GO:0015031">
    <property type="term" value="P:protein transport"/>
    <property type="evidence" value="ECO:0007669"/>
    <property type="project" value="UniProtKB-KW"/>
</dbReference>
<feature type="compositionally biased region" description="Basic and acidic residues" evidence="9">
    <location>
        <begin position="495"/>
        <end position="504"/>
    </location>
</feature>
<keyword evidence="2" id="KW-0813">Transport</keyword>
<dbReference type="GO" id="GO:0045944">
    <property type="term" value="P:positive regulation of transcription by RNA polymerase II"/>
    <property type="evidence" value="ECO:0007669"/>
    <property type="project" value="UniProtKB-ARBA"/>
</dbReference>
<dbReference type="Proteomes" id="UP000781932">
    <property type="component" value="Unassembled WGS sequence"/>
</dbReference>
<sequence length="966" mass="105839">MAKLWNRQVTEEEDFEIAQQIWGYYKAGARLWTKAQLRDAEEQLHQTTPYIVMDGIDGNKFRIPRTTGMVVKGEDDRVEHLAIDFRPIQRLVQGMKSSGRGRRIMTAFSTVMPTCVREYGMRPERLDSDAISHMWDECIRKWCAGATRKALVHRLYSLPLPDVGVEKIICFGLGDLDRDERPYFQHAAAMIMGEIMTEVMEKEVPVMLQDPDYSPASIEVLQKHGFKIIDGGVRGFIELDETTMVFTVAPNVPVKQLVTELARPAVMIWNAELDIPARSSFKGRLPDMEPEEEKVMRYQDTDPFASRVGDMLRDEYTKYDFPRDIQNFGILEFDSIMSEKPQSSNPADEITPHIRENGQSSQEMSKEKVLLAPEEGGNSKKGRGLLHVPSRSSSQRNQSSPTSTGLSGITVSDSRNSIGGRSKESKGSILGRHRNGSVGSHRSGIETEPTNTPGNTQPNSPVNPPQKKKKGGLFALFGCCGVPDNANAIENGDDPAVHKLDKLPARPTTAKSRQPTPQEQPTATNKPQIQEKQPQPEQPMTAGNEYKGKRVSNTTTADDSTVGGQEGSESKHATAAGTGASASTAAPVITVENTKGETLQEAQLEEPEKKDAEGDEVMPDATPEPEESKQQIPPPVEDAPTSQQLPGPPPGPAPGANAENGSVDLAGPVIAEQKFLLPAIAPEHKGRKCLVLDLDETLVHSSFKILHQADFTIPVEIEGNYHNVYVIKRPGVDQFMKRVGELYEVVVFTASVSKYGDPLLDQLDIHKVVHHRLFRESCYNHQGNYVKDLSQVGRDLKDTIIIDNSPTSYIFHPQHAVPISSWFSDAHDNELLDLIPVLEDLAKSDVQDVSLVLDSSPRASSPVNSPAAASGASVARPSSPTPPGGPRTAIRRRAAADQKEKIANARPSSTRAAGAGGSSSTMLRLYTDESPGLKVDPVVVLVLSLVFIFSVVALHIIAKITRKFSS</sequence>
<feature type="compositionally biased region" description="Polar residues" evidence="9">
    <location>
        <begin position="591"/>
        <end position="601"/>
    </location>
</feature>
<accession>A0A9P6LK77</accession>
<feature type="compositionally biased region" description="Polar residues" evidence="9">
    <location>
        <begin position="509"/>
        <end position="525"/>
    </location>
</feature>
<feature type="compositionally biased region" description="Low complexity" evidence="9">
    <location>
        <begin position="855"/>
        <end position="878"/>
    </location>
</feature>
<feature type="region of interest" description="Disordered" evidence="9">
    <location>
        <begin position="855"/>
        <end position="919"/>
    </location>
</feature>
<keyword evidence="5 10" id="KW-1133">Transmembrane helix</keyword>
<dbReference type="InterPro" id="IPR016482">
    <property type="entry name" value="SecG/Sec61-beta/Sbh"/>
</dbReference>
<dbReference type="InterPro" id="IPR023214">
    <property type="entry name" value="HAD_sf"/>
</dbReference>
<feature type="compositionally biased region" description="Polar residues" evidence="9">
    <location>
        <begin position="551"/>
        <end position="563"/>
    </location>
</feature>
<feature type="region of interest" description="Disordered" evidence="9">
    <location>
        <begin position="339"/>
        <end position="471"/>
    </location>
</feature>
<evidence type="ECO:0000259" key="11">
    <source>
        <dbReference type="PROSITE" id="PS50969"/>
    </source>
</evidence>
<dbReference type="InterPro" id="IPR050365">
    <property type="entry name" value="TIM50"/>
</dbReference>
<dbReference type="InterPro" id="IPR036412">
    <property type="entry name" value="HAD-like_sf"/>
</dbReference>
<dbReference type="GO" id="GO:0009651">
    <property type="term" value="P:response to salt stress"/>
    <property type="evidence" value="ECO:0007669"/>
    <property type="project" value="UniProtKB-ARBA"/>
</dbReference>
<dbReference type="EMBL" id="JAATWM020000020">
    <property type="protein sequence ID" value="KAF9875745.1"/>
    <property type="molecule type" value="Genomic_DNA"/>
</dbReference>
<evidence type="ECO:0000313" key="13">
    <source>
        <dbReference type="Proteomes" id="UP000781932"/>
    </source>
</evidence>
<dbReference type="Gene3D" id="3.40.50.1000">
    <property type="entry name" value="HAD superfamily/HAD-like"/>
    <property type="match status" value="1"/>
</dbReference>
<dbReference type="CDD" id="cd07521">
    <property type="entry name" value="HAD_FCP1-like"/>
    <property type="match status" value="1"/>
</dbReference>
<evidence type="ECO:0000313" key="12">
    <source>
        <dbReference type="EMBL" id="KAF9875745.1"/>
    </source>
</evidence>
<dbReference type="Pfam" id="PF03031">
    <property type="entry name" value="NIF"/>
    <property type="match status" value="1"/>
</dbReference>
<feature type="compositionally biased region" description="Low complexity" evidence="9">
    <location>
        <begin position="389"/>
        <end position="404"/>
    </location>
</feature>
<keyword evidence="7 10" id="KW-0472">Membrane</keyword>
<dbReference type="GO" id="GO:1904262">
    <property type="term" value="P:negative regulation of TORC1 signaling"/>
    <property type="evidence" value="ECO:0007669"/>
    <property type="project" value="UniProtKB-ARBA"/>
</dbReference>
<keyword evidence="6" id="KW-0811">Translocation</keyword>
<feature type="compositionally biased region" description="Low complexity" evidence="9">
    <location>
        <begin position="526"/>
        <end position="539"/>
    </location>
</feature>
<dbReference type="SMART" id="SM00577">
    <property type="entry name" value="CPDc"/>
    <property type="match status" value="1"/>
</dbReference>
<organism evidence="12 13">
    <name type="scientific">Colletotrichum karsti</name>
    <dbReference type="NCBI Taxonomy" id="1095194"/>
    <lineage>
        <taxon>Eukaryota</taxon>
        <taxon>Fungi</taxon>
        <taxon>Dikarya</taxon>
        <taxon>Ascomycota</taxon>
        <taxon>Pezizomycotina</taxon>
        <taxon>Sordariomycetes</taxon>
        <taxon>Hypocreomycetidae</taxon>
        <taxon>Glomerellales</taxon>
        <taxon>Glomerellaceae</taxon>
        <taxon>Colletotrichum</taxon>
        <taxon>Colletotrichum boninense species complex</taxon>
    </lineage>
</organism>
<dbReference type="GO" id="GO:0012505">
    <property type="term" value="C:endomembrane system"/>
    <property type="evidence" value="ECO:0007669"/>
    <property type="project" value="UniProtKB-SubCell"/>
</dbReference>
<gene>
    <name evidence="12" type="ORF">CkaCkLH20_06677</name>
</gene>
<comment type="subcellular location">
    <subcellularLocation>
        <location evidence="8">Endomembrane system</location>
        <topology evidence="8">Single-pass membrane protein</topology>
    </subcellularLocation>
</comment>
<dbReference type="Pfam" id="PF07985">
    <property type="entry name" value="SRR1"/>
    <property type="match status" value="1"/>
</dbReference>
<evidence type="ECO:0000256" key="8">
    <source>
        <dbReference type="ARBA" id="ARBA00037847"/>
    </source>
</evidence>
<feature type="compositionally biased region" description="Polar residues" evidence="9">
    <location>
        <begin position="405"/>
        <end position="419"/>
    </location>
</feature>
<dbReference type="InterPro" id="IPR011948">
    <property type="entry name" value="Dullard_phosphatase"/>
</dbReference>
<protein>
    <submittedName>
        <fullName evidence="12">NLI interacting factor-like phosphatase</fullName>
    </submittedName>
</protein>
<evidence type="ECO:0000256" key="7">
    <source>
        <dbReference type="ARBA" id="ARBA00023136"/>
    </source>
</evidence>
<dbReference type="GeneID" id="62162468"/>
<evidence type="ECO:0000256" key="5">
    <source>
        <dbReference type="ARBA" id="ARBA00022989"/>
    </source>
</evidence>